<keyword evidence="4" id="KW-0805">Transcription regulation</keyword>
<keyword evidence="6" id="KW-0804">Transcription</keyword>
<dbReference type="AlphaFoldDB" id="A0A2T2XD48"/>
<name>A0A2T2XD48_9FIRM</name>
<evidence type="ECO:0000256" key="3">
    <source>
        <dbReference type="ARBA" id="ARBA00023012"/>
    </source>
</evidence>
<evidence type="ECO:0000256" key="4">
    <source>
        <dbReference type="ARBA" id="ARBA00023015"/>
    </source>
</evidence>
<dbReference type="EMBL" id="PXYW01000041">
    <property type="protein sequence ID" value="PSR32419.1"/>
    <property type="molecule type" value="Genomic_DNA"/>
</dbReference>
<reference evidence="12 13" key="1">
    <citation type="journal article" date="2014" name="BMC Genomics">
        <title>Comparison of environmental and isolate Sulfobacillus genomes reveals diverse carbon, sulfur, nitrogen, and hydrogen metabolisms.</title>
        <authorList>
            <person name="Justice N.B."/>
            <person name="Norman A."/>
            <person name="Brown C.T."/>
            <person name="Singh A."/>
            <person name="Thomas B.C."/>
            <person name="Banfield J.F."/>
        </authorList>
    </citation>
    <scope>NUCLEOTIDE SEQUENCE [LARGE SCALE GENOMIC DNA]</scope>
    <source>
        <strain evidence="12">AMDSBA4</strain>
    </source>
</reference>
<dbReference type="Gene3D" id="6.10.250.690">
    <property type="match status" value="1"/>
</dbReference>
<dbReference type="GO" id="GO:0006355">
    <property type="term" value="P:regulation of DNA-templated transcription"/>
    <property type="evidence" value="ECO:0007669"/>
    <property type="project" value="InterPro"/>
</dbReference>
<dbReference type="InterPro" id="IPR036388">
    <property type="entry name" value="WH-like_DNA-bd_sf"/>
</dbReference>
<feature type="domain" description="OmpR/PhoB-type" evidence="11">
    <location>
        <begin position="125"/>
        <end position="223"/>
    </location>
</feature>
<dbReference type="InterPro" id="IPR039420">
    <property type="entry name" value="WalR-like"/>
</dbReference>
<dbReference type="GO" id="GO:0005829">
    <property type="term" value="C:cytosol"/>
    <property type="evidence" value="ECO:0007669"/>
    <property type="project" value="TreeGrafter"/>
</dbReference>
<dbReference type="Pfam" id="PF00072">
    <property type="entry name" value="Response_reg"/>
    <property type="match status" value="1"/>
</dbReference>
<dbReference type="InterPro" id="IPR016032">
    <property type="entry name" value="Sig_transdc_resp-reg_C-effctor"/>
</dbReference>
<accession>A0A2T2XD48</accession>
<evidence type="ECO:0000256" key="2">
    <source>
        <dbReference type="ARBA" id="ARBA00022553"/>
    </source>
</evidence>
<evidence type="ECO:0000256" key="5">
    <source>
        <dbReference type="ARBA" id="ARBA00023125"/>
    </source>
</evidence>
<dbReference type="FunFam" id="1.10.10.10:FF:000005">
    <property type="entry name" value="Two-component system response regulator"/>
    <property type="match status" value="1"/>
</dbReference>
<dbReference type="GO" id="GO:0032993">
    <property type="term" value="C:protein-DNA complex"/>
    <property type="evidence" value="ECO:0007669"/>
    <property type="project" value="TreeGrafter"/>
</dbReference>
<keyword evidence="3" id="KW-0902">Two-component regulatory system</keyword>
<dbReference type="InterPro" id="IPR011006">
    <property type="entry name" value="CheY-like_superfamily"/>
</dbReference>
<dbReference type="GO" id="GO:0000976">
    <property type="term" value="F:transcription cis-regulatory region binding"/>
    <property type="evidence" value="ECO:0007669"/>
    <property type="project" value="TreeGrafter"/>
</dbReference>
<dbReference type="Pfam" id="PF00486">
    <property type="entry name" value="Trans_reg_C"/>
    <property type="match status" value="1"/>
</dbReference>
<evidence type="ECO:0000256" key="1">
    <source>
        <dbReference type="ARBA" id="ARBA00018672"/>
    </source>
</evidence>
<dbReference type="SMART" id="SM00862">
    <property type="entry name" value="Trans_reg_C"/>
    <property type="match status" value="1"/>
</dbReference>
<evidence type="ECO:0000313" key="12">
    <source>
        <dbReference type="EMBL" id="PSR32419.1"/>
    </source>
</evidence>
<evidence type="ECO:0000313" key="13">
    <source>
        <dbReference type="Proteomes" id="UP000242972"/>
    </source>
</evidence>
<keyword evidence="2 8" id="KW-0597">Phosphoprotein</keyword>
<evidence type="ECO:0000256" key="8">
    <source>
        <dbReference type="PROSITE-ProRule" id="PRU00169"/>
    </source>
</evidence>
<dbReference type="PROSITE" id="PS51755">
    <property type="entry name" value="OMPR_PHOB"/>
    <property type="match status" value="1"/>
</dbReference>
<gene>
    <name evidence="12" type="ORF">C7B46_14265</name>
</gene>
<dbReference type="Gene3D" id="1.10.10.10">
    <property type="entry name" value="Winged helix-like DNA-binding domain superfamily/Winged helix DNA-binding domain"/>
    <property type="match status" value="1"/>
</dbReference>
<evidence type="ECO:0000259" key="11">
    <source>
        <dbReference type="PROSITE" id="PS51755"/>
    </source>
</evidence>
<comment type="function">
    <text evidence="7">May play the central regulatory role in sporulation. It may be an element of the effector pathway responsible for the activation of sporulation genes in response to nutritional stress. Spo0A may act in concert with spo0H (a sigma factor) to control the expression of some genes that are critical to the sporulation process.</text>
</comment>
<feature type="modified residue" description="4-aspartylphosphate" evidence="8">
    <location>
        <position position="51"/>
    </location>
</feature>
<dbReference type="InterPro" id="IPR001789">
    <property type="entry name" value="Sig_transdc_resp-reg_receiver"/>
</dbReference>
<feature type="DNA-binding region" description="OmpR/PhoB-type" evidence="9">
    <location>
        <begin position="125"/>
        <end position="223"/>
    </location>
</feature>
<dbReference type="PANTHER" id="PTHR48111:SF22">
    <property type="entry name" value="REGULATOR OF RPOS"/>
    <property type="match status" value="1"/>
</dbReference>
<organism evidence="12 13">
    <name type="scientific">Sulfobacillus benefaciens</name>
    <dbReference type="NCBI Taxonomy" id="453960"/>
    <lineage>
        <taxon>Bacteria</taxon>
        <taxon>Bacillati</taxon>
        <taxon>Bacillota</taxon>
        <taxon>Clostridia</taxon>
        <taxon>Eubacteriales</taxon>
        <taxon>Clostridiales Family XVII. Incertae Sedis</taxon>
        <taxon>Sulfobacillus</taxon>
    </lineage>
</organism>
<dbReference type="PROSITE" id="PS50110">
    <property type="entry name" value="RESPONSE_REGULATORY"/>
    <property type="match status" value="1"/>
</dbReference>
<dbReference type="CDD" id="cd17624">
    <property type="entry name" value="REC_OmpR_PmrA-like"/>
    <property type="match status" value="1"/>
</dbReference>
<dbReference type="InterPro" id="IPR001867">
    <property type="entry name" value="OmpR/PhoB-type_DNA-bd"/>
</dbReference>
<dbReference type="Proteomes" id="UP000242972">
    <property type="component" value="Unassembled WGS sequence"/>
</dbReference>
<dbReference type="SUPFAM" id="SSF46894">
    <property type="entry name" value="C-terminal effector domain of the bipartite response regulators"/>
    <property type="match status" value="1"/>
</dbReference>
<dbReference type="Gene3D" id="3.40.50.2300">
    <property type="match status" value="1"/>
</dbReference>
<protein>
    <recommendedName>
        <fullName evidence="1">Stage 0 sporulation protein A homolog</fullName>
    </recommendedName>
</protein>
<dbReference type="GO" id="GO:0000156">
    <property type="term" value="F:phosphorelay response regulator activity"/>
    <property type="evidence" value="ECO:0007669"/>
    <property type="project" value="TreeGrafter"/>
</dbReference>
<evidence type="ECO:0000256" key="7">
    <source>
        <dbReference type="ARBA" id="ARBA00024867"/>
    </source>
</evidence>
<dbReference type="CDD" id="cd00383">
    <property type="entry name" value="trans_reg_C"/>
    <property type="match status" value="1"/>
</dbReference>
<evidence type="ECO:0000256" key="6">
    <source>
        <dbReference type="ARBA" id="ARBA00023163"/>
    </source>
</evidence>
<sequence>MKLLLIEDDERVARLINLELKRAGWSVDWSVTGREGLARAIADTYGVVILDLTLPDLDGMSVCQSLRQVSTVPILMLTARDSVGDRVKGLDAGADDYLTKPFATSELLARIRALTRRQPSLTMPQDTLSVGPLELSVSRHQVLVNQTPIELTRREFDLLHYLMENPDITLTRDMILDQVWGWGYVGASNIVDVYVGYLRQKLEAVGGPPLIATIRGVGYALRWDEKDS</sequence>
<evidence type="ECO:0000256" key="9">
    <source>
        <dbReference type="PROSITE-ProRule" id="PRU01091"/>
    </source>
</evidence>
<evidence type="ECO:0000259" key="10">
    <source>
        <dbReference type="PROSITE" id="PS50110"/>
    </source>
</evidence>
<dbReference type="PANTHER" id="PTHR48111">
    <property type="entry name" value="REGULATOR OF RPOS"/>
    <property type="match status" value="1"/>
</dbReference>
<dbReference type="SUPFAM" id="SSF52172">
    <property type="entry name" value="CheY-like"/>
    <property type="match status" value="1"/>
</dbReference>
<dbReference type="SMART" id="SM00448">
    <property type="entry name" value="REC"/>
    <property type="match status" value="1"/>
</dbReference>
<proteinExistence type="predicted"/>
<comment type="caution">
    <text evidence="12">The sequence shown here is derived from an EMBL/GenBank/DDBJ whole genome shotgun (WGS) entry which is preliminary data.</text>
</comment>
<feature type="domain" description="Response regulatory" evidence="10">
    <location>
        <begin position="2"/>
        <end position="115"/>
    </location>
</feature>
<keyword evidence="5 9" id="KW-0238">DNA-binding</keyword>